<feature type="compositionally biased region" description="Basic and acidic residues" evidence="1">
    <location>
        <begin position="107"/>
        <end position="116"/>
    </location>
</feature>
<feature type="compositionally biased region" description="Low complexity" evidence="1">
    <location>
        <begin position="117"/>
        <end position="126"/>
    </location>
</feature>
<feature type="compositionally biased region" description="Basic residues" evidence="1">
    <location>
        <begin position="89"/>
        <end position="98"/>
    </location>
</feature>
<organism evidence="2">
    <name type="scientific">uncultured Craurococcus sp</name>
    <dbReference type="NCBI Taxonomy" id="1135998"/>
    <lineage>
        <taxon>Bacteria</taxon>
        <taxon>Pseudomonadati</taxon>
        <taxon>Pseudomonadota</taxon>
        <taxon>Alphaproteobacteria</taxon>
        <taxon>Acetobacterales</taxon>
        <taxon>Acetobacteraceae</taxon>
        <taxon>Craurococcus</taxon>
        <taxon>environmental samples</taxon>
    </lineage>
</organism>
<feature type="compositionally biased region" description="Basic and acidic residues" evidence="1">
    <location>
        <begin position="130"/>
        <end position="142"/>
    </location>
</feature>
<dbReference type="AlphaFoldDB" id="A0A6J4JRF1"/>
<dbReference type="EMBL" id="CADCTD010000178">
    <property type="protein sequence ID" value="CAA9285635.1"/>
    <property type="molecule type" value="Genomic_DNA"/>
</dbReference>
<feature type="region of interest" description="Disordered" evidence="1">
    <location>
        <begin position="46"/>
        <end position="142"/>
    </location>
</feature>
<feature type="non-terminal residue" evidence="2">
    <location>
        <position position="1"/>
    </location>
</feature>
<reference evidence="2" key="1">
    <citation type="submission" date="2020-02" db="EMBL/GenBank/DDBJ databases">
        <authorList>
            <person name="Meier V. D."/>
        </authorList>
    </citation>
    <scope>NUCLEOTIDE SEQUENCE</scope>
    <source>
        <strain evidence="2">AVDCRST_MAG27</strain>
    </source>
</reference>
<feature type="non-terminal residue" evidence="2">
    <location>
        <position position="142"/>
    </location>
</feature>
<evidence type="ECO:0000313" key="2">
    <source>
        <dbReference type="EMBL" id="CAA9285635.1"/>
    </source>
</evidence>
<evidence type="ECO:0000256" key="1">
    <source>
        <dbReference type="SAM" id="MobiDB-lite"/>
    </source>
</evidence>
<name>A0A6J4JRF1_9PROT</name>
<protein>
    <submittedName>
        <fullName evidence="2">Uncharacterized protein</fullName>
    </submittedName>
</protein>
<feature type="compositionally biased region" description="Gly residues" evidence="1">
    <location>
        <begin position="47"/>
        <end position="59"/>
    </location>
</feature>
<accession>A0A6J4JRF1</accession>
<sequence length="142" mass="14911">ERHLSWGLLLRRRRAAGERGAAGHGLLPLPVLPVLVGRAGECLQHLGAGGGRGGEGGGACRDLRQDGDEPPAVLPALRRPPDGAAPAARRNRRLRRHPAGAALRAAAARELRRDGAADAGRPAEAPRLPEGVRRLRGDDGRI</sequence>
<gene>
    <name evidence="2" type="ORF">AVDCRST_MAG27-4453</name>
</gene>
<feature type="compositionally biased region" description="Low complexity" evidence="1">
    <location>
        <begin position="70"/>
        <end position="88"/>
    </location>
</feature>
<proteinExistence type="predicted"/>